<feature type="domain" description="Pre-mRNA processing factor 4 (PRP4)-like" evidence="2">
    <location>
        <begin position="68"/>
        <end position="122"/>
    </location>
</feature>
<reference evidence="4 5" key="1">
    <citation type="submission" date="2025-05" db="UniProtKB">
        <authorList>
            <consortium name="RefSeq"/>
        </authorList>
    </citation>
    <scope>IDENTIFICATION</scope>
    <source>
        <tissue evidence="4 5">Seedling</tissue>
    </source>
</reference>
<dbReference type="SMART" id="SM00500">
    <property type="entry name" value="SFM"/>
    <property type="match status" value="1"/>
</dbReference>
<dbReference type="InterPro" id="IPR005174">
    <property type="entry name" value="KIB1-4_b-propeller"/>
</dbReference>
<name>A0A6P6GHK6_ZIZJJ</name>
<dbReference type="PANTHER" id="PTHR19846:SF0">
    <property type="entry name" value="PRE-MRNA PROCESSING FACTOR 4"/>
    <property type="match status" value="1"/>
</dbReference>
<feature type="compositionally biased region" description="Basic and acidic residues" evidence="1">
    <location>
        <begin position="125"/>
        <end position="139"/>
    </location>
</feature>
<sequence length="360" mass="40564">MEVKEEDPSSSPMESSDAIPDVEPTASTVNTTLQQPLLPLISPLVPPPVVPSVVPNPAVQKLPMTFSTTDMAVRAYLRQLRLPITLFGESEMERRDRLQMVLVTHLDAEGQLEKLMRDNEEEEEKLAAEESKDESNERQSKRRRLIDEEGAAEESKNVLLHKLSPLSDAPLEALANVAGRLGLKEVFNFRGACKSFWHASDRFIGKLSDCWFLIYNENPCTFLTANGKLYQQHLPELEEPICLASSQGWLLMFKEGSGSMFFFASLSRTRIDIKRFPYPSVINGEAIAVFSSYPTSQHWKVAVFQEIGGNEGELYILECGSSEWSRVRFEVPIAFFMRRLGFLDKPCGGFFFRGGAVFLQ</sequence>
<dbReference type="GO" id="GO:0000398">
    <property type="term" value="P:mRNA splicing, via spliceosome"/>
    <property type="evidence" value="ECO:0007669"/>
    <property type="project" value="TreeGrafter"/>
</dbReference>
<keyword evidence="3" id="KW-1185">Reference proteome</keyword>
<dbReference type="RefSeq" id="XP_060676219.1">
    <property type="nucleotide sequence ID" value="XM_060820236.1"/>
</dbReference>
<dbReference type="PANTHER" id="PTHR19846">
    <property type="entry name" value="WD40 REPEAT PROTEIN"/>
    <property type="match status" value="1"/>
</dbReference>
<accession>A0A6P6GHK6</accession>
<dbReference type="GO" id="GO:0030621">
    <property type="term" value="F:U4 snRNA binding"/>
    <property type="evidence" value="ECO:0007669"/>
    <property type="project" value="TreeGrafter"/>
</dbReference>
<evidence type="ECO:0000313" key="5">
    <source>
        <dbReference type="RefSeq" id="XP_060676219.1"/>
    </source>
</evidence>
<dbReference type="Pfam" id="PF03478">
    <property type="entry name" value="Beta-prop_KIB1-4"/>
    <property type="match status" value="1"/>
</dbReference>
<dbReference type="Proteomes" id="UP001652623">
    <property type="component" value="Chromosome 9"/>
</dbReference>
<dbReference type="AlphaFoldDB" id="A0A6P6GHK6"/>
<dbReference type="Pfam" id="PF08799">
    <property type="entry name" value="PRP4"/>
    <property type="match status" value="1"/>
</dbReference>
<feature type="region of interest" description="Disordered" evidence="1">
    <location>
        <begin position="1"/>
        <end position="25"/>
    </location>
</feature>
<evidence type="ECO:0000259" key="2">
    <source>
        <dbReference type="SMART" id="SM00500"/>
    </source>
</evidence>
<dbReference type="InterPro" id="IPR036285">
    <property type="entry name" value="PRP4-like_sf"/>
</dbReference>
<evidence type="ECO:0000313" key="4">
    <source>
        <dbReference type="RefSeq" id="XP_060676218.1"/>
    </source>
</evidence>
<dbReference type="RefSeq" id="XP_060676218.1">
    <property type="nucleotide sequence ID" value="XM_060820235.1"/>
</dbReference>
<dbReference type="InterPro" id="IPR014906">
    <property type="entry name" value="PRP4-like"/>
</dbReference>
<gene>
    <name evidence="4 5" type="primary">LOC112492972</name>
</gene>
<feature type="region of interest" description="Disordered" evidence="1">
    <location>
        <begin position="113"/>
        <end position="147"/>
    </location>
</feature>
<dbReference type="Gene3D" id="4.10.280.110">
    <property type="entry name" value="Pre-mRNA processing factor 4 domain"/>
    <property type="match status" value="1"/>
</dbReference>
<dbReference type="GO" id="GO:0046540">
    <property type="term" value="C:U4/U6 x U5 tri-snRNP complex"/>
    <property type="evidence" value="ECO:0007669"/>
    <property type="project" value="TreeGrafter"/>
</dbReference>
<dbReference type="GO" id="GO:0017070">
    <property type="term" value="F:U6 snRNA binding"/>
    <property type="evidence" value="ECO:0007669"/>
    <property type="project" value="TreeGrafter"/>
</dbReference>
<proteinExistence type="predicted"/>
<dbReference type="SUPFAM" id="SSF158230">
    <property type="entry name" value="PRP4-like"/>
    <property type="match status" value="1"/>
</dbReference>
<evidence type="ECO:0000313" key="3">
    <source>
        <dbReference type="Proteomes" id="UP001652623"/>
    </source>
</evidence>
<protein>
    <submittedName>
        <fullName evidence="4 5">Uncharacterized protein LOC112492972</fullName>
    </submittedName>
</protein>
<evidence type="ECO:0000256" key="1">
    <source>
        <dbReference type="SAM" id="MobiDB-lite"/>
    </source>
</evidence>
<dbReference type="GeneID" id="112492972"/>
<organism evidence="3 4">
    <name type="scientific">Ziziphus jujuba</name>
    <name type="common">Chinese jujube</name>
    <name type="synonym">Ziziphus sativa</name>
    <dbReference type="NCBI Taxonomy" id="326968"/>
    <lineage>
        <taxon>Eukaryota</taxon>
        <taxon>Viridiplantae</taxon>
        <taxon>Streptophyta</taxon>
        <taxon>Embryophyta</taxon>
        <taxon>Tracheophyta</taxon>
        <taxon>Spermatophyta</taxon>
        <taxon>Magnoliopsida</taxon>
        <taxon>eudicotyledons</taxon>
        <taxon>Gunneridae</taxon>
        <taxon>Pentapetalae</taxon>
        <taxon>rosids</taxon>
        <taxon>fabids</taxon>
        <taxon>Rosales</taxon>
        <taxon>Rhamnaceae</taxon>
        <taxon>Paliureae</taxon>
        <taxon>Ziziphus</taxon>
    </lineage>
</organism>